<dbReference type="EMBL" id="QETA01000003">
    <property type="protein sequence ID" value="PWF23290.1"/>
    <property type="molecule type" value="Genomic_DNA"/>
</dbReference>
<dbReference type="SFLD" id="SFLDG01094">
    <property type="entry name" value="Uncharacterised_Radical_SAM_Su"/>
    <property type="match status" value="1"/>
</dbReference>
<organism evidence="8 9">
    <name type="scientific">Corticimicrobacter populi</name>
    <dbReference type="NCBI Taxonomy" id="2175229"/>
    <lineage>
        <taxon>Bacteria</taxon>
        <taxon>Pseudomonadati</taxon>
        <taxon>Pseudomonadota</taxon>
        <taxon>Betaproteobacteria</taxon>
        <taxon>Burkholderiales</taxon>
        <taxon>Alcaligenaceae</taxon>
        <taxon>Corticimicrobacter</taxon>
    </lineage>
</organism>
<dbReference type="SUPFAM" id="SSF102114">
    <property type="entry name" value="Radical SAM enzymes"/>
    <property type="match status" value="1"/>
</dbReference>
<dbReference type="Pfam" id="PF04055">
    <property type="entry name" value="Radical_SAM"/>
    <property type="match status" value="1"/>
</dbReference>
<keyword evidence="2" id="KW-0004">4Fe-4S</keyword>
<dbReference type="PROSITE" id="PS51918">
    <property type="entry name" value="RADICAL_SAM"/>
    <property type="match status" value="1"/>
</dbReference>
<keyword evidence="5" id="KW-0408">Iron</keyword>
<keyword evidence="4" id="KW-0479">Metal-binding</keyword>
<keyword evidence="9" id="KW-1185">Reference proteome</keyword>
<evidence type="ECO:0000256" key="1">
    <source>
        <dbReference type="ARBA" id="ARBA00001966"/>
    </source>
</evidence>
<feature type="domain" description="Radical SAM core" evidence="7">
    <location>
        <begin position="44"/>
        <end position="255"/>
    </location>
</feature>
<evidence type="ECO:0000256" key="2">
    <source>
        <dbReference type="ARBA" id="ARBA00022485"/>
    </source>
</evidence>
<dbReference type="InterPro" id="IPR012840">
    <property type="entry name" value="NrdG2"/>
</dbReference>
<sequence length="260" mass="28803">MISDRPACATAPATAERPVVWPGRSHLRPDRVLKIGGLTPFSATDYPGHLSAVIFVQGCPWRCHYCHNPHLQPRTRHSPLSWPDLRDWLERRRGLLDAVVFCGGEPLMDPMLPEAVLEAKAMGFKIALHSGGSYPAPLRKILPYLDWIGLDIKTGFDDYADITCIPKSGDPVRDSLTHMLQSGVSYECRTTIHPDLHNDAGILALARQLAAYGVQHYALQRFRPDGCDNDALKATMYAGTFPSSDTLAEIACLFPDFVVR</sequence>
<dbReference type="PANTHER" id="PTHR30352:SF13">
    <property type="entry name" value="GLYCYL-RADICAL ENZYME ACTIVATING ENZYME YJJW-RELATED"/>
    <property type="match status" value="1"/>
</dbReference>
<dbReference type="NCBIfam" id="TIGR02495">
    <property type="entry name" value="NrdG2"/>
    <property type="match status" value="1"/>
</dbReference>
<dbReference type="CDD" id="cd01335">
    <property type="entry name" value="Radical_SAM"/>
    <property type="match status" value="1"/>
</dbReference>
<dbReference type="Gene3D" id="3.20.20.70">
    <property type="entry name" value="Aldolase class I"/>
    <property type="match status" value="1"/>
</dbReference>
<dbReference type="SFLD" id="SFLDS00029">
    <property type="entry name" value="Radical_SAM"/>
    <property type="match status" value="1"/>
</dbReference>
<evidence type="ECO:0000313" key="8">
    <source>
        <dbReference type="EMBL" id="PWF23290.1"/>
    </source>
</evidence>
<evidence type="ECO:0000259" key="7">
    <source>
        <dbReference type="PROSITE" id="PS51918"/>
    </source>
</evidence>
<evidence type="ECO:0000256" key="3">
    <source>
        <dbReference type="ARBA" id="ARBA00022691"/>
    </source>
</evidence>
<keyword evidence="6" id="KW-0411">Iron-sulfur</keyword>
<dbReference type="Proteomes" id="UP000245212">
    <property type="component" value="Unassembled WGS sequence"/>
</dbReference>
<dbReference type="GO" id="GO:0051539">
    <property type="term" value="F:4 iron, 4 sulfur cluster binding"/>
    <property type="evidence" value="ECO:0007669"/>
    <property type="project" value="UniProtKB-KW"/>
</dbReference>
<evidence type="ECO:0000256" key="4">
    <source>
        <dbReference type="ARBA" id="ARBA00022723"/>
    </source>
</evidence>
<reference evidence="9" key="1">
    <citation type="submission" date="2018-05" db="EMBL/GenBank/DDBJ databases">
        <authorList>
            <person name="Li Y."/>
        </authorList>
    </citation>
    <scope>NUCLEOTIDE SEQUENCE [LARGE SCALE GENOMIC DNA]</scope>
    <source>
        <strain evidence="9">3d-2-2</strain>
    </source>
</reference>
<name>A0A2V1JXT6_9BURK</name>
<gene>
    <name evidence="8" type="ORF">DD235_09935</name>
</gene>
<comment type="cofactor">
    <cofactor evidence="1">
        <name>[4Fe-4S] cluster</name>
        <dbReference type="ChEBI" id="CHEBI:49883"/>
    </cofactor>
</comment>
<dbReference type="GO" id="GO:0003824">
    <property type="term" value="F:catalytic activity"/>
    <property type="evidence" value="ECO:0007669"/>
    <property type="project" value="InterPro"/>
</dbReference>
<dbReference type="InterPro" id="IPR013785">
    <property type="entry name" value="Aldolase_TIM"/>
</dbReference>
<comment type="caution">
    <text evidence="8">The sequence shown here is derived from an EMBL/GenBank/DDBJ whole genome shotgun (WGS) entry which is preliminary data.</text>
</comment>
<proteinExistence type="predicted"/>
<protein>
    <submittedName>
        <fullName evidence="8">Anaerobic ribonucleoside-triphosphate reductase activating protein</fullName>
    </submittedName>
</protein>
<dbReference type="InterPro" id="IPR058240">
    <property type="entry name" value="rSAM_sf"/>
</dbReference>
<evidence type="ECO:0000256" key="5">
    <source>
        <dbReference type="ARBA" id="ARBA00023004"/>
    </source>
</evidence>
<dbReference type="InterPro" id="IPR007197">
    <property type="entry name" value="rSAM"/>
</dbReference>
<dbReference type="GO" id="GO:0046872">
    <property type="term" value="F:metal ion binding"/>
    <property type="evidence" value="ECO:0007669"/>
    <property type="project" value="UniProtKB-KW"/>
</dbReference>
<accession>A0A2V1JXT6</accession>
<dbReference type="InterPro" id="IPR034457">
    <property type="entry name" value="Organic_radical-activating"/>
</dbReference>
<keyword evidence="3" id="KW-0949">S-adenosyl-L-methionine</keyword>
<dbReference type="AlphaFoldDB" id="A0A2V1JXT6"/>
<evidence type="ECO:0000256" key="6">
    <source>
        <dbReference type="ARBA" id="ARBA00023014"/>
    </source>
</evidence>
<dbReference type="PANTHER" id="PTHR30352">
    <property type="entry name" value="PYRUVATE FORMATE-LYASE-ACTIVATING ENZYME"/>
    <property type="match status" value="1"/>
</dbReference>
<evidence type="ECO:0000313" key="9">
    <source>
        <dbReference type="Proteomes" id="UP000245212"/>
    </source>
</evidence>